<evidence type="ECO:0000256" key="7">
    <source>
        <dbReference type="SAM" id="Phobius"/>
    </source>
</evidence>
<keyword evidence="10" id="KW-1185">Reference proteome</keyword>
<sequence length="679" mass="74300">MSPHKRAEKAIKAPVVVTPATTWDGNDGKWSTFFITVGDDGLGRTGQDFRVLISTSSSITQIPVEADWCTQPDQEKCADRRGVQMFQAKQSLGFQVNVASNWKQLGPYTLPVPPYFDDYPEKNPGGSYGTVTVGFGRASSAPLSMPGQMVAQINTKDFFMGSFGLSAIPASFGGKAMATFLQNFANNSLIPSLSYGYTAGAYYRNNNGVVGNLVLGGYDHSRFTDLGVSIFMPSNLSLVVGVQYVGYRNTDVVDYSFTQSSKSFTTGFYATIDSTLPYLWLPDEICDQFAEKFHLQWDSDQKLYTVNDAAHDQNIKENAFVSFRIGKNAQASNDNNFTSITLPYAAFDLTAEWPLVNETTKYFPLKRSPTQQYVLGRAFLQEAYLIVDYDHKNFTVAPANFSDPMPEPHIVAVLSGTEPPKSEDPGLSSGAIAGIVVGVVIGVLILLAAAFLYWRRRRQARQRERTMLEKPSEVDTILAGGEVKHRRVSELDSNLPGSPHSPQGSSVDGYYGHQHKDVIPFPPINEYPAEMESPPEIAELESPPLEQAQLADASPRAPGPHAVVAEYFDDRLKRRGATRDRVQEGDRAPTGPTDERGDQTPTGPTHNRGASDVTVASNIDIVISNPSPIEPEPRSAGGHSAHARGPSDATVQSGVSDPTSEQLEDWRRSRGEPRRPLSE</sequence>
<dbReference type="Gene3D" id="6.10.250.2930">
    <property type="match status" value="1"/>
</dbReference>
<feature type="compositionally biased region" description="Basic and acidic residues" evidence="6">
    <location>
        <begin position="664"/>
        <end position="679"/>
    </location>
</feature>
<dbReference type="Gene3D" id="2.40.70.10">
    <property type="entry name" value="Acid Proteases"/>
    <property type="match status" value="2"/>
</dbReference>
<evidence type="ECO:0000256" key="4">
    <source>
        <dbReference type="ARBA" id="ARBA00022777"/>
    </source>
</evidence>
<keyword evidence="4" id="KW-0418">Kinase</keyword>
<dbReference type="GO" id="GO:0004190">
    <property type="term" value="F:aspartic-type endopeptidase activity"/>
    <property type="evidence" value="ECO:0007669"/>
    <property type="project" value="InterPro"/>
</dbReference>
<dbReference type="InterPro" id="IPR044912">
    <property type="entry name" value="Egfr_JX_dom"/>
</dbReference>
<dbReference type="Proteomes" id="UP000799536">
    <property type="component" value="Unassembled WGS sequence"/>
</dbReference>
<feature type="compositionally biased region" description="Polar residues" evidence="6">
    <location>
        <begin position="491"/>
        <end position="506"/>
    </location>
</feature>
<comment type="similarity">
    <text evidence="1">Belongs to the peptidase A1 family.</text>
</comment>
<feature type="region of interest" description="Disordered" evidence="6">
    <location>
        <begin position="488"/>
        <end position="530"/>
    </location>
</feature>
<dbReference type="EMBL" id="ML994298">
    <property type="protein sequence ID" value="KAF2196955.1"/>
    <property type="molecule type" value="Genomic_DNA"/>
</dbReference>
<dbReference type="OrthoDB" id="4074350at2759"/>
<evidence type="ECO:0000256" key="5">
    <source>
        <dbReference type="ARBA" id="ARBA00023137"/>
    </source>
</evidence>
<keyword evidence="9" id="KW-0645">Protease</keyword>
<dbReference type="PANTHER" id="PTHR16861">
    <property type="entry name" value="GLYCOPROTEIN 38"/>
    <property type="match status" value="1"/>
</dbReference>
<dbReference type="InterPro" id="IPR021109">
    <property type="entry name" value="Peptidase_aspartic_dom_sf"/>
</dbReference>
<dbReference type="PANTHER" id="PTHR16861:SF4">
    <property type="entry name" value="SH3 DOMAIN PROTEIN (AFU_ORTHOLOGUE AFUA_1G13610)"/>
    <property type="match status" value="1"/>
</dbReference>
<keyword evidence="9" id="KW-0378">Hydrolase</keyword>
<dbReference type="AlphaFoldDB" id="A0A9P4MUD0"/>
<organism evidence="9 10">
    <name type="scientific">Delitschia confertaspora ATCC 74209</name>
    <dbReference type="NCBI Taxonomy" id="1513339"/>
    <lineage>
        <taxon>Eukaryota</taxon>
        <taxon>Fungi</taxon>
        <taxon>Dikarya</taxon>
        <taxon>Ascomycota</taxon>
        <taxon>Pezizomycotina</taxon>
        <taxon>Dothideomycetes</taxon>
        <taxon>Pleosporomycetidae</taxon>
        <taxon>Pleosporales</taxon>
        <taxon>Delitschiaceae</taxon>
        <taxon>Delitschia</taxon>
    </lineage>
</organism>
<reference evidence="9" key="1">
    <citation type="journal article" date="2020" name="Stud. Mycol.">
        <title>101 Dothideomycetes genomes: a test case for predicting lifestyles and emergence of pathogens.</title>
        <authorList>
            <person name="Haridas S."/>
            <person name="Albert R."/>
            <person name="Binder M."/>
            <person name="Bloem J."/>
            <person name="Labutti K."/>
            <person name="Salamov A."/>
            <person name="Andreopoulos B."/>
            <person name="Baker S."/>
            <person name="Barry K."/>
            <person name="Bills G."/>
            <person name="Bluhm B."/>
            <person name="Cannon C."/>
            <person name="Castanera R."/>
            <person name="Culley D."/>
            <person name="Daum C."/>
            <person name="Ezra D."/>
            <person name="Gonzalez J."/>
            <person name="Henrissat B."/>
            <person name="Kuo A."/>
            <person name="Liang C."/>
            <person name="Lipzen A."/>
            <person name="Lutzoni F."/>
            <person name="Magnuson J."/>
            <person name="Mondo S."/>
            <person name="Nolan M."/>
            <person name="Ohm R."/>
            <person name="Pangilinan J."/>
            <person name="Park H.-J."/>
            <person name="Ramirez L."/>
            <person name="Alfaro M."/>
            <person name="Sun H."/>
            <person name="Tritt A."/>
            <person name="Yoshinaga Y."/>
            <person name="Zwiers L.-H."/>
            <person name="Turgeon B."/>
            <person name="Goodwin S."/>
            <person name="Spatafora J."/>
            <person name="Crous P."/>
            <person name="Grigoriev I."/>
        </authorList>
    </citation>
    <scope>NUCLEOTIDE SEQUENCE</scope>
    <source>
        <strain evidence="9">ATCC 74209</strain>
    </source>
</reference>
<keyword evidence="7" id="KW-0472">Membrane</keyword>
<dbReference type="PRINTS" id="PR00792">
    <property type="entry name" value="PEPSIN"/>
</dbReference>
<evidence type="ECO:0000313" key="9">
    <source>
        <dbReference type="EMBL" id="KAF2196955.1"/>
    </source>
</evidence>
<evidence type="ECO:0000313" key="10">
    <source>
        <dbReference type="Proteomes" id="UP000799536"/>
    </source>
</evidence>
<feature type="domain" description="Peptidase A1" evidence="8">
    <location>
        <begin position="36"/>
        <end position="397"/>
    </location>
</feature>
<proteinExistence type="inferred from homology"/>
<gene>
    <name evidence="9" type="ORF">GQ43DRAFT_382128</name>
</gene>
<evidence type="ECO:0000256" key="6">
    <source>
        <dbReference type="SAM" id="MobiDB-lite"/>
    </source>
</evidence>
<dbReference type="Pfam" id="PF00026">
    <property type="entry name" value="Asp"/>
    <property type="match status" value="1"/>
</dbReference>
<feature type="compositionally biased region" description="Basic and acidic residues" evidence="6">
    <location>
        <begin position="568"/>
        <end position="598"/>
    </location>
</feature>
<feature type="region of interest" description="Disordered" evidence="6">
    <location>
        <begin position="566"/>
        <end position="679"/>
    </location>
</feature>
<accession>A0A9P4MUD0</accession>
<keyword evidence="3" id="KW-0808">Transferase</keyword>
<dbReference type="SUPFAM" id="SSF50630">
    <property type="entry name" value="Acid proteases"/>
    <property type="match status" value="1"/>
</dbReference>
<keyword evidence="5" id="KW-0829">Tyrosine-protein kinase</keyword>
<evidence type="ECO:0000256" key="1">
    <source>
        <dbReference type="ARBA" id="ARBA00007447"/>
    </source>
</evidence>
<evidence type="ECO:0000256" key="3">
    <source>
        <dbReference type="ARBA" id="ARBA00022679"/>
    </source>
</evidence>
<dbReference type="InterPro" id="IPR001461">
    <property type="entry name" value="Aspartic_peptidase_A1"/>
</dbReference>
<evidence type="ECO:0000256" key="2">
    <source>
        <dbReference type="ARBA" id="ARBA00011902"/>
    </source>
</evidence>
<keyword evidence="7" id="KW-0812">Transmembrane</keyword>
<dbReference type="EC" id="2.7.10.1" evidence="2"/>
<name>A0A9P4MUD0_9PLEO</name>
<dbReference type="GO" id="GO:0006508">
    <property type="term" value="P:proteolysis"/>
    <property type="evidence" value="ECO:0007669"/>
    <property type="project" value="UniProtKB-KW"/>
</dbReference>
<protein>
    <recommendedName>
        <fullName evidence="2">receptor protein-tyrosine kinase</fullName>
        <ecNumber evidence="2">2.7.10.1</ecNumber>
    </recommendedName>
</protein>
<feature type="compositionally biased region" description="Polar residues" evidence="6">
    <location>
        <begin position="649"/>
        <end position="661"/>
    </location>
</feature>
<dbReference type="GO" id="GO:0004714">
    <property type="term" value="F:transmembrane receptor protein tyrosine kinase activity"/>
    <property type="evidence" value="ECO:0007669"/>
    <property type="project" value="UniProtKB-EC"/>
</dbReference>
<keyword evidence="7" id="KW-1133">Transmembrane helix</keyword>
<comment type="caution">
    <text evidence="9">The sequence shown here is derived from an EMBL/GenBank/DDBJ whole genome shotgun (WGS) entry which is preliminary data.</text>
</comment>
<evidence type="ECO:0000259" key="8">
    <source>
        <dbReference type="PROSITE" id="PS51767"/>
    </source>
</evidence>
<dbReference type="PROSITE" id="PS51767">
    <property type="entry name" value="PEPTIDASE_A1"/>
    <property type="match status" value="1"/>
</dbReference>
<feature type="transmembrane region" description="Helical" evidence="7">
    <location>
        <begin position="431"/>
        <end position="454"/>
    </location>
</feature>
<dbReference type="InterPro" id="IPR033121">
    <property type="entry name" value="PEPTIDASE_A1"/>
</dbReference>